<evidence type="ECO:0000256" key="2">
    <source>
        <dbReference type="ARBA" id="ARBA00008983"/>
    </source>
</evidence>
<accession>A0AAQ3L4J2</accession>
<dbReference type="SUPFAM" id="SSF52833">
    <property type="entry name" value="Thioredoxin-like"/>
    <property type="match status" value="1"/>
</dbReference>
<keyword evidence="7" id="KW-0676">Redox-active center</keyword>
<dbReference type="InterPro" id="IPR036249">
    <property type="entry name" value="Thioredoxin-like_sf"/>
</dbReference>
<evidence type="ECO:0000313" key="10">
    <source>
        <dbReference type="Proteomes" id="UP001327560"/>
    </source>
</evidence>
<dbReference type="PROSITE" id="PS51354">
    <property type="entry name" value="GLUTAREDOXIN_2"/>
    <property type="match status" value="1"/>
</dbReference>
<dbReference type="NCBIfam" id="TIGR00365">
    <property type="entry name" value="Grx4 family monothiol glutaredoxin"/>
    <property type="match status" value="1"/>
</dbReference>
<dbReference type="AlphaFoldDB" id="A0AAQ3L4J2"/>
<dbReference type="Gene3D" id="3.40.30.10">
    <property type="entry name" value="Glutaredoxin"/>
    <property type="match status" value="1"/>
</dbReference>
<evidence type="ECO:0000259" key="8">
    <source>
        <dbReference type="Pfam" id="PF00462"/>
    </source>
</evidence>
<keyword evidence="6" id="KW-0411">Iron-sulfur</keyword>
<protein>
    <recommendedName>
        <fullName evidence="8">Glutaredoxin domain-containing protein</fullName>
    </recommendedName>
</protein>
<dbReference type="InterPro" id="IPR002109">
    <property type="entry name" value="Glutaredoxin"/>
</dbReference>
<feature type="domain" description="Glutaredoxin" evidence="8">
    <location>
        <begin position="99"/>
        <end position="162"/>
    </location>
</feature>
<dbReference type="FunFam" id="3.40.30.10:FF:000005">
    <property type="entry name" value="Glutaredoxin 5"/>
    <property type="match status" value="1"/>
</dbReference>
<name>A0AAQ3L4J2_9LILI</name>
<keyword evidence="5" id="KW-0408">Iron</keyword>
<dbReference type="PANTHER" id="PTHR10293">
    <property type="entry name" value="GLUTAREDOXIN FAMILY MEMBER"/>
    <property type="match status" value="1"/>
</dbReference>
<organism evidence="9 10">
    <name type="scientific">Canna indica</name>
    <name type="common">Indian-shot</name>
    <dbReference type="NCBI Taxonomy" id="4628"/>
    <lineage>
        <taxon>Eukaryota</taxon>
        <taxon>Viridiplantae</taxon>
        <taxon>Streptophyta</taxon>
        <taxon>Embryophyta</taxon>
        <taxon>Tracheophyta</taxon>
        <taxon>Spermatophyta</taxon>
        <taxon>Magnoliopsida</taxon>
        <taxon>Liliopsida</taxon>
        <taxon>Zingiberales</taxon>
        <taxon>Cannaceae</taxon>
        <taxon>Canna</taxon>
    </lineage>
</organism>
<sequence length="185" mass="20047">MAAIAAAFSSQTLKALLAPRSSWTANGVGVARVLAAACRVPTPLNSSHAGPGRSGSATLVTLPRLQYKRPGSALSSRCFSTLSPEMKSTIDKVLQSHKVILFMKGTKDFPQCGFSNTVVQILKSLNVPFETLNILENEMLRQGMKEYSSWPTFPQLYINGEFFGGCDITIEAYKSGQLQKLLIST</sequence>
<dbReference type="InterPro" id="IPR033658">
    <property type="entry name" value="GRX_PICOT-like"/>
</dbReference>
<evidence type="ECO:0000256" key="1">
    <source>
        <dbReference type="ARBA" id="ARBA00002426"/>
    </source>
</evidence>
<dbReference type="Pfam" id="PF00462">
    <property type="entry name" value="Glutaredoxin"/>
    <property type="match status" value="1"/>
</dbReference>
<evidence type="ECO:0000256" key="5">
    <source>
        <dbReference type="ARBA" id="ARBA00023004"/>
    </source>
</evidence>
<comment type="function">
    <text evidence="1">May only reduce GSH-thiol disulfides, but not protein disulfides.</text>
</comment>
<keyword evidence="3" id="KW-0001">2Fe-2S</keyword>
<reference evidence="9 10" key="1">
    <citation type="submission" date="2023-10" db="EMBL/GenBank/DDBJ databases">
        <title>Chromosome-scale genome assembly provides insights into flower coloration mechanisms of Canna indica.</title>
        <authorList>
            <person name="Li C."/>
        </authorList>
    </citation>
    <scope>NUCLEOTIDE SEQUENCE [LARGE SCALE GENOMIC DNA]</scope>
    <source>
        <tissue evidence="9">Flower</tissue>
    </source>
</reference>
<keyword evidence="10" id="KW-1185">Reference proteome</keyword>
<dbReference type="InterPro" id="IPR004480">
    <property type="entry name" value="Monothiol_GRX-rel"/>
</dbReference>
<dbReference type="PANTHER" id="PTHR10293:SF72">
    <property type="entry name" value="MONOTHIOL GLUTAREDOXIN-S14, CHLOROPLASTIC"/>
    <property type="match status" value="1"/>
</dbReference>
<evidence type="ECO:0000313" key="9">
    <source>
        <dbReference type="EMBL" id="WOL18056.1"/>
    </source>
</evidence>
<keyword evidence="4" id="KW-0479">Metal-binding</keyword>
<dbReference type="GO" id="GO:0051537">
    <property type="term" value="F:2 iron, 2 sulfur cluster binding"/>
    <property type="evidence" value="ECO:0007669"/>
    <property type="project" value="UniProtKB-KW"/>
</dbReference>
<dbReference type="EMBL" id="CP136897">
    <property type="protein sequence ID" value="WOL18056.1"/>
    <property type="molecule type" value="Genomic_DNA"/>
</dbReference>
<evidence type="ECO:0000256" key="6">
    <source>
        <dbReference type="ARBA" id="ARBA00023014"/>
    </source>
</evidence>
<evidence type="ECO:0000256" key="4">
    <source>
        <dbReference type="ARBA" id="ARBA00022723"/>
    </source>
</evidence>
<dbReference type="Proteomes" id="UP001327560">
    <property type="component" value="Chromosome 8"/>
</dbReference>
<gene>
    <name evidence="9" type="ORF">Cni_G26849</name>
</gene>
<dbReference type="GO" id="GO:0046872">
    <property type="term" value="F:metal ion binding"/>
    <property type="evidence" value="ECO:0007669"/>
    <property type="project" value="UniProtKB-KW"/>
</dbReference>
<evidence type="ECO:0000256" key="7">
    <source>
        <dbReference type="ARBA" id="ARBA00023284"/>
    </source>
</evidence>
<comment type="similarity">
    <text evidence="2">Belongs to the glutaredoxin family. CGFS subfamily.</text>
</comment>
<evidence type="ECO:0000256" key="3">
    <source>
        <dbReference type="ARBA" id="ARBA00022714"/>
    </source>
</evidence>
<dbReference type="CDD" id="cd03028">
    <property type="entry name" value="GRX_PICOT_like"/>
    <property type="match status" value="1"/>
</dbReference>
<proteinExistence type="inferred from homology"/>